<comment type="similarity">
    <text evidence="1">Belongs to the enoyl-CoA hydratase/isomerase family.</text>
</comment>
<sequence length="302" mass="31454">MLYLRAAAGLLPTRRPSTLPDRTLTQSGVRVDLAHLAAYDRVCGFRLSDTLPATYPHLLAFPLAMRLMVGSDFPFPVIGLVHVANRITARSVRADAELDIAVHADNLRPHAKGRQFDVVAVASHGGSEVWRGVSTYLSRSASSAGASPAGASPAGASPAGTSPAGTSPAGTSPAGASPAAGGGRGPASTFHPPPASAIWRVPPRTGTDYAEVSGDHNPIHTSRIGARLFGFPKPIAHGMWTKARCLAALEGRLPGEYTVDVAFKQPILLPARVSFHAAPTGTGWEFRVDGKRPHLAGVVTPP</sequence>
<comment type="caution">
    <text evidence="4">The sequence shown here is derived from an EMBL/GenBank/DDBJ whole genome shotgun (WGS) entry which is preliminary data.</text>
</comment>
<dbReference type="Gene3D" id="3.10.129.10">
    <property type="entry name" value="Hotdog Thioesterase"/>
    <property type="match status" value="1"/>
</dbReference>
<evidence type="ECO:0000259" key="3">
    <source>
        <dbReference type="Pfam" id="PF01575"/>
    </source>
</evidence>
<organism evidence="4 5">
    <name type="scientific">Paractinoplanes rishiriensis</name>
    <dbReference type="NCBI Taxonomy" id="1050105"/>
    <lineage>
        <taxon>Bacteria</taxon>
        <taxon>Bacillati</taxon>
        <taxon>Actinomycetota</taxon>
        <taxon>Actinomycetes</taxon>
        <taxon>Micromonosporales</taxon>
        <taxon>Micromonosporaceae</taxon>
        <taxon>Paractinoplanes</taxon>
    </lineage>
</organism>
<dbReference type="InterPro" id="IPR029069">
    <property type="entry name" value="HotDog_dom_sf"/>
</dbReference>
<reference evidence="4" key="1">
    <citation type="submission" date="2021-01" db="EMBL/GenBank/DDBJ databases">
        <title>Whole genome shotgun sequence of Actinoplanes rishiriensis NBRC 108556.</title>
        <authorList>
            <person name="Komaki H."/>
            <person name="Tamura T."/>
        </authorList>
    </citation>
    <scope>NUCLEOTIDE SEQUENCE</scope>
    <source>
        <strain evidence="4">NBRC 108556</strain>
    </source>
</reference>
<dbReference type="InterPro" id="IPR002539">
    <property type="entry name" value="MaoC-like_dom"/>
</dbReference>
<dbReference type="PANTHER" id="PTHR43841">
    <property type="entry name" value="3-HYDROXYACYL-THIOESTER DEHYDRATASE HTDX-RELATED"/>
    <property type="match status" value="1"/>
</dbReference>
<proteinExistence type="inferred from homology"/>
<feature type="compositionally biased region" description="Low complexity" evidence="2">
    <location>
        <begin position="142"/>
        <end position="179"/>
    </location>
</feature>
<protein>
    <recommendedName>
        <fullName evidence="3">MaoC-like domain-containing protein</fullName>
    </recommendedName>
</protein>
<accession>A0A919MZD9</accession>
<dbReference type="AlphaFoldDB" id="A0A919MZD9"/>
<gene>
    <name evidence="4" type="ORF">Ari01nite_88580</name>
</gene>
<dbReference type="PANTHER" id="PTHR43841:SF1">
    <property type="entry name" value="3-HYDROXYACYL-THIOESTER DEHYDRATASE X"/>
    <property type="match status" value="1"/>
</dbReference>
<name>A0A919MZD9_9ACTN</name>
<dbReference type="EMBL" id="BOMV01000102">
    <property type="protein sequence ID" value="GIF01394.1"/>
    <property type="molecule type" value="Genomic_DNA"/>
</dbReference>
<feature type="domain" description="MaoC-like" evidence="3">
    <location>
        <begin position="208"/>
        <end position="278"/>
    </location>
</feature>
<evidence type="ECO:0000256" key="1">
    <source>
        <dbReference type="ARBA" id="ARBA00005254"/>
    </source>
</evidence>
<evidence type="ECO:0000313" key="5">
    <source>
        <dbReference type="Proteomes" id="UP000636960"/>
    </source>
</evidence>
<keyword evidence="5" id="KW-1185">Reference proteome</keyword>
<dbReference type="SUPFAM" id="SSF54637">
    <property type="entry name" value="Thioesterase/thiol ester dehydrase-isomerase"/>
    <property type="match status" value="1"/>
</dbReference>
<dbReference type="Proteomes" id="UP000636960">
    <property type="component" value="Unassembled WGS sequence"/>
</dbReference>
<evidence type="ECO:0000256" key="2">
    <source>
        <dbReference type="SAM" id="MobiDB-lite"/>
    </source>
</evidence>
<evidence type="ECO:0000313" key="4">
    <source>
        <dbReference type="EMBL" id="GIF01394.1"/>
    </source>
</evidence>
<feature type="region of interest" description="Disordered" evidence="2">
    <location>
        <begin position="142"/>
        <end position="202"/>
    </location>
</feature>
<dbReference type="Pfam" id="PF01575">
    <property type="entry name" value="MaoC_dehydratas"/>
    <property type="match status" value="1"/>
</dbReference>